<dbReference type="Proteomes" id="UP000006265">
    <property type="component" value="Unassembled WGS sequence"/>
</dbReference>
<dbReference type="AlphaFoldDB" id="K5B8W4"/>
<dbReference type="InterPro" id="IPR009057">
    <property type="entry name" value="Homeodomain-like_sf"/>
</dbReference>
<dbReference type="SMART" id="SM00342">
    <property type="entry name" value="HTH_ARAC"/>
    <property type="match status" value="1"/>
</dbReference>
<evidence type="ECO:0000256" key="3">
    <source>
        <dbReference type="ARBA" id="ARBA00023163"/>
    </source>
</evidence>
<evidence type="ECO:0000313" key="5">
    <source>
        <dbReference type="Proteomes" id="UP000006265"/>
    </source>
</evidence>
<dbReference type="PATRIC" id="fig|1122247.3.peg.1546"/>
<evidence type="ECO:0000256" key="2">
    <source>
        <dbReference type="ARBA" id="ARBA00023125"/>
    </source>
</evidence>
<dbReference type="STRING" id="1122247.GCA_000379865_00442"/>
<dbReference type="PANTHER" id="PTHR46796:SF12">
    <property type="entry name" value="HTH-TYPE DNA-BINDING TRANSCRIPTIONAL ACTIVATOR EUTR"/>
    <property type="match status" value="1"/>
</dbReference>
<keyword evidence="1" id="KW-0805">Transcription regulation</keyword>
<name>K5B8W4_MYCHD</name>
<comment type="caution">
    <text evidence="4">The sequence shown here is derived from an EMBL/GenBank/DDBJ whole genome shotgun (WGS) entry which is preliminary data.</text>
</comment>
<keyword evidence="5" id="KW-1185">Reference proteome</keyword>
<dbReference type="Pfam" id="PF14525">
    <property type="entry name" value="AraC_binding_2"/>
    <property type="match status" value="1"/>
</dbReference>
<reference evidence="4 5" key="1">
    <citation type="journal article" date="2012" name="J. Bacteriol.">
        <title>Genome sequence of Mycobacterium hassiacum DSM 44199, a rare source of heat-stable mycobacterial proteins.</title>
        <authorList>
            <person name="Tiago I."/>
            <person name="Maranha A."/>
            <person name="Mendes V."/>
            <person name="Alarico S."/>
            <person name="Moynihan P.J."/>
            <person name="Clarke A.J."/>
            <person name="Macedo-Ribeiro S."/>
            <person name="Pereira P.J."/>
            <person name="Empadinhas N."/>
        </authorList>
    </citation>
    <scope>NUCLEOTIDE SEQUENCE [LARGE SCALE GENOMIC DNA]</scope>
    <source>
        <strain evidence="5">DSM 44199 / CIP 105218 / JCM 12690 / 3849</strain>
    </source>
</reference>
<dbReference type="GO" id="GO:0003700">
    <property type="term" value="F:DNA-binding transcription factor activity"/>
    <property type="evidence" value="ECO:0007669"/>
    <property type="project" value="InterPro"/>
</dbReference>
<dbReference type="eggNOG" id="COG2207">
    <property type="taxonomic scope" value="Bacteria"/>
</dbReference>
<keyword evidence="2" id="KW-0238">DNA-binding</keyword>
<dbReference type="PROSITE" id="PS01124">
    <property type="entry name" value="HTH_ARAC_FAMILY_2"/>
    <property type="match status" value="1"/>
</dbReference>
<keyword evidence="3" id="KW-0804">Transcription</keyword>
<dbReference type="PANTHER" id="PTHR46796">
    <property type="entry name" value="HTH-TYPE TRANSCRIPTIONAL ACTIVATOR RHAS-RELATED"/>
    <property type="match status" value="1"/>
</dbReference>
<dbReference type="InterPro" id="IPR050204">
    <property type="entry name" value="AraC_XylS_family_regulators"/>
</dbReference>
<dbReference type="RefSeq" id="WP_005626341.1">
    <property type="nucleotide sequence ID" value="NZ_AMRA01000041.1"/>
</dbReference>
<dbReference type="SUPFAM" id="SSF46689">
    <property type="entry name" value="Homeodomain-like"/>
    <property type="match status" value="2"/>
</dbReference>
<dbReference type="Gene3D" id="1.10.10.60">
    <property type="entry name" value="Homeodomain-like"/>
    <property type="match status" value="1"/>
</dbReference>
<accession>K5B8W4</accession>
<protein>
    <submittedName>
        <fullName evidence="4">Bacterial regulatory helix-turn-helix s, AraC family protein</fullName>
    </submittedName>
</protein>
<sequence length="352" mass="39857">MTSRLARLGFIDTRRTTKPVRRKIRSRGVPPALANREIFYTEDVREAAKLIGQALAPTRLTVTGNMSGFAATMHGVRMRNISMLYLDLHVAAVLEFPAMGSFFGVYMPMNGRVQCRHNDHEFESNTIRALVSNPGGPLTMRFDDDSPLLLVRIEEQALLEYLVRMRGRRLTQPLVFEPEFDLTTDTAVRWHAAVQLVHTEVFHEGSLLQGGHGISGLEDLLMNSLVLIQPSSYHSEFVRPSERPVRPVVQAAIDYIDRHLAEPITMESIARNVHMSVRSIQQAFREELGVSPMAYVRDRRLERVHEELSDALPSDGVTVTEVANKWGFHHLGSFASEYRKRWGTTPSETLRS</sequence>
<dbReference type="InterPro" id="IPR018060">
    <property type="entry name" value="HTH_AraC"/>
</dbReference>
<evidence type="ECO:0000313" key="4">
    <source>
        <dbReference type="EMBL" id="EKF24403.1"/>
    </source>
</evidence>
<proteinExistence type="predicted"/>
<dbReference type="InterPro" id="IPR035418">
    <property type="entry name" value="AraC-bd_2"/>
</dbReference>
<gene>
    <name evidence="4" type="ORF">C731_1608</name>
</gene>
<organism evidence="4 5">
    <name type="scientific">Mycolicibacterium hassiacum (strain DSM 44199 / CIP 105218 / JCM 12690 / 3849)</name>
    <name type="common">Mycobacterium hassiacum</name>
    <dbReference type="NCBI Taxonomy" id="1122247"/>
    <lineage>
        <taxon>Bacteria</taxon>
        <taxon>Bacillati</taxon>
        <taxon>Actinomycetota</taxon>
        <taxon>Actinomycetes</taxon>
        <taxon>Mycobacteriales</taxon>
        <taxon>Mycobacteriaceae</taxon>
        <taxon>Mycolicibacterium</taxon>
    </lineage>
</organism>
<dbReference type="GO" id="GO:0043565">
    <property type="term" value="F:sequence-specific DNA binding"/>
    <property type="evidence" value="ECO:0007669"/>
    <property type="project" value="InterPro"/>
</dbReference>
<evidence type="ECO:0000256" key="1">
    <source>
        <dbReference type="ARBA" id="ARBA00023015"/>
    </source>
</evidence>
<dbReference type="EMBL" id="AMRA01000041">
    <property type="protein sequence ID" value="EKF24403.1"/>
    <property type="molecule type" value="Genomic_DNA"/>
</dbReference>
<dbReference type="OrthoDB" id="5464689at2"/>
<dbReference type="Pfam" id="PF12833">
    <property type="entry name" value="HTH_18"/>
    <property type="match status" value="1"/>
</dbReference>